<dbReference type="EMBL" id="JBIAWJ010000001">
    <property type="protein sequence ID" value="MFF4520575.1"/>
    <property type="molecule type" value="Genomic_DNA"/>
</dbReference>
<organism evidence="2 3">
    <name type="scientific">Streptomyces bluensis</name>
    <dbReference type="NCBI Taxonomy" id="33897"/>
    <lineage>
        <taxon>Bacteria</taxon>
        <taxon>Bacillati</taxon>
        <taxon>Actinomycetota</taxon>
        <taxon>Actinomycetes</taxon>
        <taxon>Kitasatosporales</taxon>
        <taxon>Streptomycetaceae</taxon>
        <taxon>Streptomyces</taxon>
    </lineage>
</organism>
<evidence type="ECO:0000256" key="1">
    <source>
        <dbReference type="SAM" id="SignalP"/>
    </source>
</evidence>
<reference evidence="2 3" key="1">
    <citation type="submission" date="2024-10" db="EMBL/GenBank/DDBJ databases">
        <title>The Natural Products Discovery Center: Release of the First 8490 Sequenced Strains for Exploring Actinobacteria Biosynthetic Diversity.</title>
        <authorList>
            <person name="Kalkreuter E."/>
            <person name="Kautsar S.A."/>
            <person name="Yang D."/>
            <person name="Bader C.D."/>
            <person name="Teijaro C.N."/>
            <person name="Fluegel L."/>
            <person name="Davis C.M."/>
            <person name="Simpson J.R."/>
            <person name="Lauterbach L."/>
            <person name="Steele A.D."/>
            <person name="Gui C."/>
            <person name="Meng S."/>
            <person name="Li G."/>
            <person name="Viehrig K."/>
            <person name="Ye F."/>
            <person name="Su P."/>
            <person name="Kiefer A.F."/>
            <person name="Nichols A."/>
            <person name="Cepeda A.J."/>
            <person name="Yan W."/>
            <person name="Fan B."/>
            <person name="Jiang Y."/>
            <person name="Adhikari A."/>
            <person name="Zheng C.-J."/>
            <person name="Schuster L."/>
            <person name="Cowan T.M."/>
            <person name="Smanski M.J."/>
            <person name="Chevrette M.G."/>
            <person name="De Carvalho L.P.S."/>
            <person name="Shen B."/>
        </authorList>
    </citation>
    <scope>NUCLEOTIDE SEQUENCE [LARGE SCALE GENOMIC DNA]</scope>
    <source>
        <strain evidence="2 3">NPDC001390</strain>
    </source>
</reference>
<evidence type="ECO:0000313" key="3">
    <source>
        <dbReference type="Proteomes" id="UP001602058"/>
    </source>
</evidence>
<accession>A0ABW6UAV8</accession>
<sequence>MKKISIALTALTLTALAAAAPSASAQPAQSSPAPNNSVAAAAAADGYLYAWDGFARSGAQCRWQGNDDNWDTCSGISMRNRASSLENRGYAGAYEDVDLYYSPSWQGSRNCLPNGYYLDNLTGIYFLWDGKAGQGQTMNNNIASHRWSNNC</sequence>
<keyword evidence="1" id="KW-0732">Signal</keyword>
<dbReference type="Proteomes" id="UP001602058">
    <property type="component" value="Unassembled WGS sequence"/>
</dbReference>
<feature type="signal peptide" evidence="1">
    <location>
        <begin position="1"/>
        <end position="25"/>
    </location>
</feature>
<gene>
    <name evidence="2" type="ORF">ACFY1D_03750</name>
</gene>
<feature type="chain" id="PRO_5046676994" description="Peptidase inhibitor family I36" evidence="1">
    <location>
        <begin position="26"/>
        <end position="151"/>
    </location>
</feature>
<keyword evidence="3" id="KW-1185">Reference proteome</keyword>
<evidence type="ECO:0008006" key="4">
    <source>
        <dbReference type="Google" id="ProtNLM"/>
    </source>
</evidence>
<protein>
    <recommendedName>
        <fullName evidence="4">Peptidase inhibitor family I36</fullName>
    </recommendedName>
</protein>
<evidence type="ECO:0000313" key="2">
    <source>
        <dbReference type="EMBL" id="MFF4520575.1"/>
    </source>
</evidence>
<dbReference type="RefSeq" id="WP_134043740.1">
    <property type="nucleotide sequence ID" value="NZ_JBEOZG010000013.1"/>
</dbReference>
<proteinExistence type="predicted"/>
<comment type="caution">
    <text evidence="2">The sequence shown here is derived from an EMBL/GenBank/DDBJ whole genome shotgun (WGS) entry which is preliminary data.</text>
</comment>
<name>A0ABW6UAV8_9ACTN</name>